<evidence type="ECO:0000259" key="9">
    <source>
        <dbReference type="Pfam" id="PF00534"/>
    </source>
</evidence>
<feature type="binding site" evidence="8">
    <location>
        <position position="16"/>
    </location>
    <ligand>
        <name>ADP-alpha-D-glucose</name>
        <dbReference type="ChEBI" id="CHEBI:57498"/>
    </ligand>
</feature>
<feature type="domain" description="Starch synthase catalytic" evidence="10">
    <location>
        <begin position="3"/>
        <end position="233"/>
    </location>
</feature>
<comment type="catalytic activity">
    <reaction evidence="1 8">
        <text>[(1-&gt;4)-alpha-D-glucosyl](n) + ADP-alpha-D-glucose = [(1-&gt;4)-alpha-D-glucosyl](n+1) + ADP + H(+)</text>
        <dbReference type="Rhea" id="RHEA:18189"/>
        <dbReference type="Rhea" id="RHEA-COMP:9584"/>
        <dbReference type="Rhea" id="RHEA-COMP:9587"/>
        <dbReference type="ChEBI" id="CHEBI:15378"/>
        <dbReference type="ChEBI" id="CHEBI:15444"/>
        <dbReference type="ChEBI" id="CHEBI:57498"/>
        <dbReference type="ChEBI" id="CHEBI:456216"/>
        <dbReference type="EC" id="2.4.1.21"/>
    </reaction>
</comment>
<dbReference type="AlphaFoldDB" id="A0A2T8HIB5"/>
<dbReference type="UniPathway" id="UPA00164"/>
<gene>
    <name evidence="8" type="primary">glgA</name>
    <name evidence="11" type="ORF">DC487_09595</name>
</gene>
<comment type="caution">
    <text evidence="11">The sequence shown here is derived from an EMBL/GenBank/DDBJ whole genome shotgun (WGS) entry which is preliminary data.</text>
</comment>
<keyword evidence="12" id="KW-1185">Reference proteome</keyword>
<evidence type="ECO:0000313" key="11">
    <source>
        <dbReference type="EMBL" id="PVH25171.1"/>
    </source>
</evidence>
<evidence type="ECO:0000256" key="8">
    <source>
        <dbReference type="HAMAP-Rule" id="MF_00484"/>
    </source>
</evidence>
<comment type="function">
    <text evidence="2 8">Synthesizes alpha-1,4-glucan chains using ADP-glucose.</text>
</comment>
<dbReference type="InterPro" id="IPR001296">
    <property type="entry name" value="Glyco_trans_1"/>
</dbReference>
<name>A0A2T8HIB5_9SPHI</name>
<dbReference type="Gene3D" id="3.40.50.2000">
    <property type="entry name" value="Glycogen Phosphorylase B"/>
    <property type="match status" value="2"/>
</dbReference>
<dbReference type="InterPro" id="IPR011835">
    <property type="entry name" value="GS/SS"/>
</dbReference>
<organism evidence="11 12">
    <name type="scientific">Sphingobacterium corticibacter</name>
    <dbReference type="NCBI Taxonomy" id="2171749"/>
    <lineage>
        <taxon>Bacteria</taxon>
        <taxon>Pseudomonadati</taxon>
        <taxon>Bacteroidota</taxon>
        <taxon>Sphingobacteriia</taxon>
        <taxon>Sphingobacteriales</taxon>
        <taxon>Sphingobacteriaceae</taxon>
        <taxon>Sphingobacterium</taxon>
    </lineage>
</organism>
<sequence>MMKVIHLSVECYPVAKVGGLADVVGALPKYQRTMGIDASVVMPWYDRPFLQNQETISIATGNIKQGDELFDYEVLKEKNESLGFPLYFIRIPGKLDRPEVYCYPDEAEQWIAFQHAFLDFLNKQEALPDVVHCHDHHVGLTPFLMQHGLAFRERLAAITTIFTVHNGQYQGWIDWNKSPLLPAYDDWKWGLLEWNEVINPMAAAIKCCAAYNTVSEGYLQELFEEANGLQDLFKMESGKAEGIVNGIDETVWNPETDSSLDKNYGVSTVRSGKNANKKWLGKAYGVDFAKPLIVFIGRFAFEKGADLLPVIIDEIFANTDEDFGVFILGSGDEEISAQLEARKSRYEGRLATFFGYNEELAHRVYAAADLLLMPSRVEPCGLNQLYAMKYGTIPIVRNTGGLRDTVMDVATEGGYGFVFDEANPTDAANCVVRALDILQDKKKLDQIRKKIMKLNYSWEQSALKYEKLYNRFVEEKL</sequence>
<evidence type="ECO:0000256" key="5">
    <source>
        <dbReference type="ARBA" id="ARBA00022676"/>
    </source>
</evidence>
<evidence type="ECO:0000256" key="3">
    <source>
        <dbReference type="ARBA" id="ARBA00004964"/>
    </source>
</evidence>
<dbReference type="EMBL" id="QDKG01000003">
    <property type="protein sequence ID" value="PVH25171.1"/>
    <property type="molecule type" value="Genomic_DNA"/>
</dbReference>
<dbReference type="Proteomes" id="UP000245627">
    <property type="component" value="Unassembled WGS sequence"/>
</dbReference>
<evidence type="ECO:0000259" key="10">
    <source>
        <dbReference type="Pfam" id="PF08323"/>
    </source>
</evidence>
<dbReference type="PANTHER" id="PTHR45825">
    <property type="entry name" value="GRANULE-BOUND STARCH SYNTHASE 1, CHLOROPLASTIC/AMYLOPLASTIC"/>
    <property type="match status" value="1"/>
</dbReference>
<evidence type="ECO:0000256" key="7">
    <source>
        <dbReference type="ARBA" id="ARBA00023056"/>
    </source>
</evidence>
<accession>A0A2T8HIB5</accession>
<comment type="pathway">
    <text evidence="3 8">Glycan biosynthesis; glycogen biosynthesis.</text>
</comment>
<reference evidence="11 12" key="1">
    <citation type="submission" date="2018-04" db="EMBL/GenBank/DDBJ databases">
        <title>Sphingobacterium cortibacter sp. nov.</title>
        <authorList>
            <person name="Li Y."/>
        </authorList>
    </citation>
    <scope>NUCLEOTIDE SEQUENCE [LARGE SCALE GENOMIC DNA]</scope>
    <source>
        <strain evidence="11 12">2c-3</strain>
    </source>
</reference>
<dbReference type="HAMAP" id="MF_00484">
    <property type="entry name" value="Glycogen_synth"/>
    <property type="match status" value="1"/>
</dbReference>
<protein>
    <recommendedName>
        <fullName evidence="8">Glycogen synthase</fullName>
        <ecNumber evidence="8">2.4.1.21</ecNumber>
    </recommendedName>
    <alternativeName>
        <fullName evidence="8">Starch [bacterial glycogen] synthase</fullName>
    </alternativeName>
</protein>
<dbReference type="RefSeq" id="WP_116775760.1">
    <property type="nucleotide sequence ID" value="NZ_QDKG01000003.1"/>
</dbReference>
<comment type="similarity">
    <text evidence="4 8">Belongs to the glycosyltransferase 1 family. Bacterial/plant glycogen synthase subfamily.</text>
</comment>
<dbReference type="Pfam" id="PF00534">
    <property type="entry name" value="Glycos_transf_1"/>
    <property type="match status" value="1"/>
</dbReference>
<dbReference type="GO" id="GO:0009011">
    <property type="term" value="F:alpha-1,4-glucan glucosyltransferase (ADP-glucose donor) activity"/>
    <property type="evidence" value="ECO:0007669"/>
    <property type="project" value="UniProtKB-UniRule"/>
</dbReference>
<evidence type="ECO:0000256" key="1">
    <source>
        <dbReference type="ARBA" id="ARBA00001478"/>
    </source>
</evidence>
<keyword evidence="5 8" id="KW-0328">Glycosyltransferase</keyword>
<dbReference type="InterPro" id="IPR013534">
    <property type="entry name" value="Starch_synth_cat_dom"/>
</dbReference>
<dbReference type="GO" id="GO:0005978">
    <property type="term" value="P:glycogen biosynthetic process"/>
    <property type="evidence" value="ECO:0007669"/>
    <property type="project" value="UniProtKB-UniRule"/>
</dbReference>
<proteinExistence type="inferred from homology"/>
<evidence type="ECO:0000256" key="4">
    <source>
        <dbReference type="ARBA" id="ARBA00010281"/>
    </source>
</evidence>
<dbReference type="SUPFAM" id="SSF53756">
    <property type="entry name" value="UDP-Glycosyltransferase/glycogen phosphorylase"/>
    <property type="match status" value="1"/>
</dbReference>
<feature type="domain" description="Glycosyl transferase family 1" evidence="9">
    <location>
        <begin position="290"/>
        <end position="449"/>
    </location>
</feature>
<dbReference type="PANTHER" id="PTHR45825:SF11">
    <property type="entry name" value="ALPHA AMYLASE DOMAIN-CONTAINING PROTEIN"/>
    <property type="match status" value="1"/>
</dbReference>
<dbReference type="CDD" id="cd03791">
    <property type="entry name" value="GT5_Glycogen_synthase_DULL1-like"/>
    <property type="match status" value="1"/>
</dbReference>
<dbReference type="NCBIfam" id="TIGR02095">
    <property type="entry name" value="glgA"/>
    <property type="match status" value="1"/>
</dbReference>
<dbReference type="OrthoDB" id="9808590at2"/>
<dbReference type="GO" id="GO:0004373">
    <property type="term" value="F:alpha-1,4-glucan glucosyltransferase (UDP-glucose donor) activity"/>
    <property type="evidence" value="ECO:0007669"/>
    <property type="project" value="InterPro"/>
</dbReference>
<evidence type="ECO:0000256" key="6">
    <source>
        <dbReference type="ARBA" id="ARBA00022679"/>
    </source>
</evidence>
<dbReference type="Pfam" id="PF08323">
    <property type="entry name" value="Glyco_transf_5"/>
    <property type="match status" value="1"/>
</dbReference>
<keyword evidence="7 8" id="KW-0320">Glycogen biosynthesis</keyword>
<keyword evidence="6 8" id="KW-0808">Transferase</keyword>
<evidence type="ECO:0000256" key="2">
    <source>
        <dbReference type="ARBA" id="ARBA00002764"/>
    </source>
</evidence>
<evidence type="ECO:0000313" key="12">
    <source>
        <dbReference type="Proteomes" id="UP000245627"/>
    </source>
</evidence>
<dbReference type="EC" id="2.4.1.21" evidence="8"/>